<protein>
    <submittedName>
        <fullName evidence="1">Uncharacterized protein</fullName>
    </submittedName>
</protein>
<sequence length="98" mass="10776">METRESLGLLSAHLEQLLQRHGVLGSQGQIEPAKADELSAELRHRLYGLLENMAELKGLIEVGRDARRGKALSPAVMNAAQVMMEEVCRALEGQKAKQ</sequence>
<gene>
    <name evidence="1" type="ORF">pC5.8d_720</name>
</gene>
<dbReference type="AlphaFoldDB" id="A0A7S4ZS33"/>
<geneLocation type="plasmid" evidence="1">
    <name>pColt5.8d</name>
</geneLocation>
<name>A0A7S4ZS33_RHIRH</name>
<keyword evidence="1" id="KW-0614">Plasmid</keyword>
<evidence type="ECO:0000313" key="1">
    <source>
        <dbReference type="EMBL" id="QCL10023.1"/>
    </source>
</evidence>
<organism evidence="1">
    <name type="scientific">Rhizobium rhizogenes</name>
    <name type="common">Agrobacterium rhizogenes</name>
    <dbReference type="NCBI Taxonomy" id="359"/>
    <lineage>
        <taxon>Bacteria</taxon>
        <taxon>Pseudomonadati</taxon>
        <taxon>Pseudomonadota</taxon>
        <taxon>Alphaproteobacteria</taxon>
        <taxon>Hyphomicrobiales</taxon>
        <taxon>Rhizobiaceae</taxon>
        <taxon>Rhizobium/Agrobacterium group</taxon>
        <taxon>Rhizobium</taxon>
    </lineage>
</organism>
<dbReference type="RefSeq" id="WP_200985190.1">
    <property type="nucleotide sequence ID" value="NZ_MK318974.1"/>
</dbReference>
<proteinExistence type="predicted"/>
<reference evidence="1" key="1">
    <citation type="submission" date="2018-12" db="EMBL/GenBank/DDBJ databases">
        <title>Three Rhizobium rhizogenes strains isolated from the same crown gall tumor carry diverse plasmids.</title>
        <authorList>
            <person name="Pulawska J."/>
            <person name="Kuzmanovic N."/>
        </authorList>
    </citation>
    <scope>NUCLEOTIDE SEQUENCE</scope>
    <source>
        <strain evidence="1">Colt5.8</strain>
        <plasmid evidence="1">pColt5.8d</plasmid>
    </source>
</reference>
<dbReference type="EMBL" id="MK318974">
    <property type="protein sequence ID" value="QCL10023.1"/>
    <property type="molecule type" value="Genomic_DNA"/>
</dbReference>
<accession>A0A7S4ZS33</accession>